<dbReference type="GO" id="GO:0140359">
    <property type="term" value="F:ABC-type transporter activity"/>
    <property type="evidence" value="ECO:0007669"/>
    <property type="project" value="InterPro"/>
</dbReference>
<accession>A0A7R9LQH9</accession>
<dbReference type="Proteomes" id="UP000728032">
    <property type="component" value="Unassembled WGS sequence"/>
</dbReference>
<dbReference type="InterPro" id="IPR050352">
    <property type="entry name" value="ABCG_transporters"/>
</dbReference>
<keyword evidence="3 6" id="KW-0812">Transmembrane</keyword>
<evidence type="ECO:0000256" key="4">
    <source>
        <dbReference type="ARBA" id="ARBA00022989"/>
    </source>
</evidence>
<reference evidence="8" key="1">
    <citation type="submission" date="2020-11" db="EMBL/GenBank/DDBJ databases">
        <authorList>
            <person name="Tran Van P."/>
        </authorList>
    </citation>
    <scope>NUCLEOTIDE SEQUENCE</scope>
</reference>
<evidence type="ECO:0000313" key="8">
    <source>
        <dbReference type="EMBL" id="CAD7646020.1"/>
    </source>
</evidence>
<evidence type="ECO:0000256" key="2">
    <source>
        <dbReference type="ARBA" id="ARBA00022448"/>
    </source>
</evidence>
<dbReference type="EMBL" id="CAJPVJ010002236">
    <property type="protein sequence ID" value="CAG2165983.1"/>
    <property type="molecule type" value="Genomic_DNA"/>
</dbReference>
<evidence type="ECO:0000259" key="7">
    <source>
        <dbReference type="Pfam" id="PF19055"/>
    </source>
</evidence>
<dbReference type="InterPro" id="IPR043926">
    <property type="entry name" value="ABCG_dom"/>
</dbReference>
<evidence type="ECO:0000256" key="5">
    <source>
        <dbReference type="ARBA" id="ARBA00023136"/>
    </source>
</evidence>
<keyword evidence="9" id="KW-1185">Reference proteome</keyword>
<feature type="domain" description="ABC transporter family G" evidence="7">
    <location>
        <begin position="72"/>
        <end position="137"/>
    </location>
</feature>
<dbReference type="InterPro" id="IPR027417">
    <property type="entry name" value="P-loop_NTPase"/>
</dbReference>
<evidence type="ECO:0000313" key="9">
    <source>
        <dbReference type="Proteomes" id="UP000728032"/>
    </source>
</evidence>
<proteinExistence type="predicted"/>
<protein>
    <recommendedName>
        <fullName evidence="7">ABC transporter family G domain-containing protein</fullName>
    </recommendedName>
</protein>
<evidence type="ECO:0000256" key="1">
    <source>
        <dbReference type="ARBA" id="ARBA00004141"/>
    </source>
</evidence>
<evidence type="ECO:0000256" key="3">
    <source>
        <dbReference type="ARBA" id="ARBA00022692"/>
    </source>
</evidence>
<sequence length="254" mass="28902">MSDIRDTRVDECSGGQQKRLSIAIELTQYVKPNLLCIDEPTTGLDSNAAENVMKCLKQLSESHGIAVITSIHQPNNDILMLFDQIYVLAKGGVCVYSGAPQELGHHLNKCGISCKSHQKPIDMLMKVTSNTIEDQTVRQLVKQTSRDTEWLDEKCENETKLSPNGIQFKAKTFIIKDIWYLMTRMMTNDYICKWKQLLAELMFFILFPILLATYKSGLYSLSLPTELSAKKLACTSFYDLLLNDDLLSWFMPKQ</sequence>
<evidence type="ECO:0000256" key="6">
    <source>
        <dbReference type="SAM" id="Phobius"/>
    </source>
</evidence>
<dbReference type="OrthoDB" id="10042850at2759"/>
<dbReference type="PANTHER" id="PTHR48041:SF116">
    <property type="entry name" value="PROTEIN BROWN"/>
    <property type="match status" value="1"/>
</dbReference>
<keyword evidence="4 6" id="KW-1133">Transmembrane helix</keyword>
<dbReference type="SUPFAM" id="SSF52540">
    <property type="entry name" value="P-loop containing nucleoside triphosphate hydrolases"/>
    <property type="match status" value="1"/>
</dbReference>
<dbReference type="Pfam" id="PF19055">
    <property type="entry name" value="ABC2_membrane_7"/>
    <property type="match status" value="1"/>
</dbReference>
<keyword evidence="2" id="KW-0813">Transport</keyword>
<dbReference type="Gene3D" id="3.40.50.300">
    <property type="entry name" value="P-loop containing nucleotide triphosphate hydrolases"/>
    <property type="match status" value="1"/>
</dbReference>
<feature type="transmembrane region" description="Helical" evidence="6">
    <location>
        <begin position="194"/>
        <end position="214"/>
    </location>
</feature>
<comment type="subcellular location">
    <subcellularLocation>
        <location evidence="1">Membrane</location>
        <topology evidence="1">Multi-pass membrane protein</topology>
    </subcellularLocation>
</comment>
<organism evidence="8">
    <name type="scientific">Oppiella nova</name>
    <dbReference type="NCBI Taxonomy" id="334625"/>
    <lineage>
        <taxon>Eukaryota</taxon>
        <taxon>Metazoa</taxon>
        <taxon>Ecdysozoa</taxon>
        <taxon>Arthropoda</taxon>
        <taxon>Chelicerata</taxon>
        <taxon>Arachnida</taxon>
        <taxon>Acari</taxon>
        <taxon>Acariformes</taxon>
        <taxon>Sarcoptiformes</taxon>
        <taxon>Oribatida</taxon>
        <taxon>Brachypylina</taxon>
        <taxon>Oppioidea</taxon>
        <taxon>Oppiidae</taxon>
        <taxon>Oppiella</taxon>
    </lineage>
</organism>
<keyword evidence="5 6" id="KW-0472">Membrane</keyword>
<dbReference type="PANTHER" id="PTHR48041">
    <property type="entry name" value="ABC TRANSPORTER G FAMILY MEMBER 28"/>
    <property type="match status" value="1"/>
</dbReference>
<name>A0A7R9LQH9_9ACAR</name>
<dbReference type="GO" id="GO:0005886">
    <property type="term" value="C:plasma membrane"/>
    <property type="evidence" value="ECO:0007669"/>
    <property type="project" value="TreeGrafter"/>
</dbReference>
<dbReference type="EMBL" id="OC917061">
    <property type="protein sequence ID" value="CAD7646020.1"/>
    <property type="molecule type" value="Genomic_DNA"/>
</dbReference>
<dbReference type="AlphaFoldDB" id="A0A7R9LQH9"/>
<gene>
    <name evidence="8" type="ORF">ONB1V03_LOCUS5515</name>
</gene>